<dbReference type="PRINTS" id="PR00145">
    <property type="entry name" value="ARGSUCLYASE"/>
</dbReference>
<dbReference type="GO" id="GO:0016829">
    <property type="term" value="F:lyase activity"/>
    <property type="evidence" value="ECO:0007669"/>
    <property type="project" value="UniProtKB-KW"/>
</dbReference>
<name>A0ABY0P2B0_9HYPH</name>
<dbReference type="Proteomes" id="UP000199468">
    <property type="component" value="Unassembled WGS sequence"/>
</dbReference>
<keyword evidence="10" id="KW-1185">Reference proteome</keyword>
<dbReference type="InterPro" id="IPR000362">
    <property type="entry name" value="Fumarate_lyase_fam"/>
</dbReference>
<dbReference type="CDD" id="cd01359">
    <property type="entry name" value="Argininosuccinate_lyase"/>
    <property type="match status" value="1"/>
</dbReference>
<dbReference type="InterPro" id="IPR024083">
    <property type="entry name" value="Fumarase/histidase_N"/>
</dbReference>
<evidence type="ECO:0000313" key="10">
    <source>
        <dbReference type="Proteomes" id="UP000199468"/>
    </source>
</evidence>
<dbReference type="Gene3D" id="1.10.275.10">
    <property type="entry name" value="Fumarase/aspartase (N-terminal domain)"/>
    <property type="match status" value="1"/>
</dbReference>
<feature type="domain" description="Argininosuccinate lyase C-terminal" evidence="8">
    <location>
        <begin position="372"/>
        <end position="448"/>
    </location>
</feature>
<dbReference type="EC" id="4.3.2.1" evidence="3 6"/>
<reference evidence="9 10" key="1">
    <citation type="submission" date="2016-10" db="EMBL/GenBank/DDBJ databases">
        <authorList>
            <person name="Varghese N."/>
            <person name="Submissions S."/>
        </authorList>
    </citation>
    <scope>NUCLEOTIDE SEQUENCE [LARGE SCALE GENOMIC DNA]</scope>
    <source>
        <strain evidence="9 10">DSM 26672</strain>
    </source>
</reference>
<dbReference type="InterPro" id="IPR029419">
    <property type="entry name" value="Arg_succ_lyase_C"/>
</dbReference>
<evidence type="ECO:0000256" key="2">
    <source>
        <dbReference type="ARBA" id="ARBA00004941"/>
    </source>
</evidence>
<evidence type="ECO:0000259" key="8">
    <source>
        <dbReference type="Pfam" id="PF14698"/>
    </source>
</evidence>
<keyword evidence="4" id="KW-0028">Amino-acid biosynthesis</keyword>
<protein>
    <recommendedName>
        <fullName evidence="3 6">Argininosuccinate lyase</fullName>
        <ecNumber evidence="3 6">4.3.2.1</ecNumber>
    </recommendedName>
</protein>
<evidence type="ECO:0000256" key="3">
    <source>
        <dbReference type="ARBA" id="ARBA00012338"/>
    </source>
</evidence>
<evidence type="ECO:0000259" key="7">
    <source>
        <dbReference type="Pfam" id="PF00206"/>
    </source>
</evidence>
<comment type="catalytic activity">
    <reaction evidence="1">
        <text>2-(N(omega)-L-arginino)succinate = fumarate + L-arginine</text>
        <dbReference type="Rhea" id="RHEA:24020"/>
        <dbReference type="ChEBI" id="CHEBI:29806"/>
        <dbReference type="ChEBI" id="CHEBI:32682"/>
        <dbReference type="ChEBI" id="CHEBI:57472"/>
        <dbReference type="EC" id="4.3.2.1"/>
    </reaction>
</comment>
<dbReference type="InterPro" id="IPR009049">
    <property type="entry name" value="Argininosuccinate_lyase"/>
</dbReference>
<accession>A0ABY0P2B0</accession>
<keyword evidence="4" id="KW-0055">Arginine biosynthesis</keyword>
<sequence length="503" mass="55107">MNKPVTEHQFLLSEARLSSPPAEALIKYHDIPGLAREMRHAREFNQVDLAHTVMLAEQGILPRDVASAILNGLLEMRGMDPATIPMDPLNGSFLLQVEAFLFSRMGEDIGGQMHTGRSRIDQGTTVRRLYERNRLLDVVERLNQFRAALIDKAEKHARTIMPGYTHMQQAQPWVFGHYLLSIATRLCEDFERLIQAFDRVNLNPLGAVGLAGTSWPLDRNRTTELLGFGGVLENSKLGREAFYAADAISALSFVMATINDLATDLHVWSSTEFGFVESDDAYCGTSSIFPQKKNPAGLETVKKAAGGSVTWLASALATFRAAGTGDQAMRDLPLIDEALATTEGMLDLFTGLISTLIVHERRMREGLEGSWCTASNLADVIVRETGLSFRQVHHVVARLVRICLSENIRPAAVTAGLLNRAARETIGGGIAMPEDVLRSALDPEIFVETRVTTGSVAPSEVIRMLAVAKDGLARDEAWLVRKRGHLASAAERLESAVKNVLSA</sequence>
<dbReference type="InterPro" id="IPR008948">
    <property type="entry name" value="L-Aspartase-like"/>
</dbReference>
<dbReference type="NCBIfam" id="TIGR00838">
    <property type="entry name" value="argH"/>
    <property type="match status" value="1"/>
</dbReference>
<gene>
    <name evidence="9" type="ORF">SAMN05421844_105421</name>
</gene>
<dbReference type="SUPFAM" id="SSF48557">
    <property type="entry name" value="L-aspartase-like"/>
    <property type="match status" value="1"/>
</dbReference>
<dbReference type="InterPro" id="IPR022761">
    <property type="entry name" value="Fumarate_lyase_N"/>
</dbReference>
<evidence type="ECO:0000256" key="4">
    <source>
        <dbReference type="ARBA" id="ARBA00022571"/>
    </source>
</evidence>
<dbReference type="PANTHER" id="PTHR43814">
    <property type="entry name" value="ARGININOSUCCINATE LYASE"/>
    <property type="match status" value="1"/>
</dbReference>
<dbReference type="PRINTS" id="PR00149">
    <property type="entry name" value="FUMRATELYASE"/>
</dbReference>
<evidence type="ECO:0000256" key="6">
    <source>
        <dbReference type="NCBIfam" id="TIGR00838"/>
    </source>
</evidence>
<evidence type="ECO:0000313" key="9">
    <source>
        <dbReference type="EMBL" id="SDG84141.1"/>
    </source>
</evidence>
<dbReference type="Gene3D" id="1.10.40.30">
    <property type="entry name" value="Fumarase/aspartase (C-terminal domain)"/>
    <property type="match status" value="1"/>
</dbReference>
<keyword evidence="5 9" id="KW-0456">Lyase</keyword>
<evidence type="ECO:0000256" key="5">
    <source>
        <dbReference type="ARBA" id="ARBA00023239"/>
    </source>
</evidence>
<proteinExistence type="predicted"/>
<feature type="domain" description="Fumarate lyase N-terminal" evidence="7">
    <location>
        <begin position="55"/>
        <end position="305"/>
    </location>
</feature>
<dbReference type="Gene3D" id="1.20.200.10">
    <property type="entry name" value="Fumarase/aspartase (Central domain)"/>
    <property type="match status" value="1"/>
</dbReference>
<dbReference type="RefSeq" id="WP_091858743.1">
    <property type="nucleotide sequence ID" value="NZ_FNBZ01000005.1"/>
</dbReference>
<organism evidence="9 10">
    <name type="scientific">Bosea robiniae</name>
    <dbReference type="NCBI Taxonomy" id="1036780"/>
    <lineage>
        <taxon>Bacteria</taxon>
        <taxon>Pseudomonadati</taxon>
        <taxon>Pseudomonadota</taxon>
        <taxon>Alphaproteobacteria</taxon>
        <taxon>Hyphomicrobiales</taxon>
        <taxon>Boseaceae</taxon>
        <taxon>Bosea</taxon>
    </lineage>
</organism>
<comment type="pathway">
    <text evidence="2">Amino-acid biosynthesis; L-arginine biosynthesis; L-arginine from L-ornithine and carbamoyl phosphate: step 3/3.</text>
</comment>
<dbReference type="EMBL" id="FNBZ01000005">
    <property type="protein sequence ID" value="SDG84141.1"/>
    <property type="molecule type" value="Genomic_DNA"/>
</dbReference>
<dbReference type="Pfam" id="PF14698">
    <property type="entry name" value="ASL_C2"/>
    <property type="match status" value="1"/>
</dbReference>
<dbReference type="Pfam" id="PF00206">
    <property type="entry name" value="Lyase_1"/>
    <property type="match status" value="1"/>
</dbReference>
<evidence type="ECO:0000256" key="1">
    <source>
        <dbReference type="ARBA" id="ARBA00000985"/>
    </source>
</evidence>
<dbReference type="PANTHER" id="PTHR43814:SF1">
    <property type="entry name" value="ARGININOSUCCINATE LYASE"/>
    <property type="match status" value="1"/>
</dbReference>
<comment type="caution">
    <text evidence="9">The sequence shown here is derived from an EMBL/GenBank/DDBJ whole genome shotgun (WGS) entry which is preliminary data.</text>
</comment>